<feature type="transmembrane region" description="Helical" evidence="3">
    <location>
        <begin position="157"/>
        <end position="175"/>
    </location>
</feature>
<dbReference type="KEGG" id="sus:Acid_3643"/>
<gene>
    <name evidence="4" type="ordered locus">Acid_3643</name>
</gene>
<feature type="transmembrane region" description="Helical" evidence="3">
    <location>
        <begin position="45"/>
        <end position="65"/>
    </location>
</feature>
<feature type="transmembrane region" description="Helical" evidence="3">
    <location>
        <begin position="133"/>
        <end position="151"/>
    </location>
</feature>
<feature type="transmembrane region" description="Helical" evidence="3">
    <location>
        <begin position="223"/>
        <end position="240"/>
    </location>
</feature>
<dbReference type="PANTHER" id="PTHR13891">
    <property type="entry name" value="CYTOCHROME C OXIDASE ASSEMBLY FACTOR 7"/>
    <property type="match status" value="1"/>
</dbReference>
<dbReference type="Gene3D" id="1.25.40.10">
    <property type="entry name" value="Tetratricopeptide repeat domain"/>
    <property type="match status" value="1"/>
</dbReference>
<feature type="transmembrane region" description="Helical" evidence="3">
    <location>
        <begin position="187"/>
        <end position="211"/>
    </location>
</feature>
<keyword evidence="3" id="KW-1133">Transmembrane helix</keyword>
<protein>
    <submittedName>
        <fullName evidence="4">Sel1 domain protein repeat-containing protein</fullName>
    </submittedName>
</protein>
<keyword evidence="3" id="KW-0472">Membrane</keyword>
<accession>Q02D68</accession>
<dbReference type="PANTHER" id="PTHR13891:SF1">
    <property type="entry name" value="CYTOCHROME C OXIDASE ASSEMBLY FACTOR 7"/>
    <property type="match status" value="1"/>
</dbReference>
<organism evidence="4">
    <name type="scientific">Solibacter usitatus (strain Ellin6076)</name>
    <dbReference type="NCBI Taxonomy" id="234267"/>
    <lineage>
        <taxon>Bacteria</taxon>
        <taxon>Pseudomonadati</taxon>
        <taxon>Acidobacteriota</taxon>
        <taxon>Terriglobia</taxon>
        <taxon>Bryobacterales</taxon>
        <taxon>Solibacteraceae</taxon>
        <taxon>Candidatus Solibacter</taxon>
    </lineage>
</organism>
<reference evidence="4" key="1">
    <citation type="submission" date="2006-10" db="EMBL/GenBank/DDBJ databases">
        <title>Complete sequence of Solibacter usitatus Ellin6076.</title>
        <authorList>
            <consortium name="US DOE Joint Genome Institute"/>
            <person name="Copeland A."/>
            <person name="Lucas S."/>
            <person name="Lapidus A."/>
            <person name="Barry K."/>
            <person name="Detter J.C."/>
            <person name="Glavina del Rio T."/>
            <person name="Hammon N."/>
            <person name="Israni S."/>
            <person name="Dalin E."/>
            <person name="Tice H."/>
            <person name="Pitluck S."/>
            <person name="Thompson L.S."/>
            <person name="Brettin T."/>
            <person name="Bruce D."/>
            <person name="Han C."/>
            <person name="Tapia R."/>
            <person name="Gilna P."/>
            <person name="Schmutz J."/>
            <person name="Larimer F."/>
            <person name="Land M."/>
            <person name="Hauser L."/>
            <person name="Kyrpides N."/>
            <person name="Mikhailova N."/>
            <person name="Janssen P.H."/>
            <person name="Kuske C.R."/>
            <person name="Richardson P."/>
        </authorList>
    </citation>
    <scope>NUCLEOTIDE SEQUENCE</scope>
    <source>
        <strain evidence="4">Ellin6076</strain>
    </source>
</reference>
<dbReference type="EMBL" id="CP000473">
    <property type="protein sequence ID" value="ABJ84615.1"/>
    <property type="molecule type" value="Genomic_DNA"/>
</dbReference>
<comment type="similarity">
    <text evidence="1">Belongs to the hcp beta-lactamase family.</text>
</comment>
<dbReference type="AlphaFoldDB" id="Q02D68"/>
<dbReference type="InParanoid" id="Q02D68"/>
<keyword evidence="2" id="KW-0677">Repeat</keyword>
<evidence type="ECO:0000256" key="3">
    <source>
        <dbReference type="SAM" id="Phobius"/>
    </source>
</evidence>
<dbReference type="InterPro" id="IPR040239">
    <property type="entry name" value="HcpB-like"/>
</dbReference>
<evidence type="ECO:0000256" key="1">
    <source>
        <dbReference type="ARBA" id="ARBA00008486"/>
    </source>
</evidence>
<dbReference type="HOGENOM" id="CLU_453339_0_0_0"/>
<dbReference type="eggNOG" id="COG0790">
    <property type="taxonomic scope" value="Bacteria"/>
</dbReference>
<dbReference type="InterPro" id="IPR011990">
    <property type="entry name" value="TPR-like_helical_dom_sf"/>
</dbReference>
<feature type="transmembrane region" description="Helical" evidence="3">
    <location>
        <begin position="274"/>
        <end position="291"/>
    </location>
</feature>
<name>Q02D68_SOLUE</name>
<evidence type="ECO:0000256" key="2">
    <source>
        <dbReference type="ARBA" id="ARBA00022737"/>
    </source>
</evidence>
<proteinExistence type="inferred from homology"/>
<evidence type="ECO:0000313" key="4">
    <source>
        <dbReference type="EMBL" id="ABJ84615.1"/>
    </source>
</evidence>
<keyword evidence="3" id="KW-0812">Transmembrane</keyword>
<dbReference type="SMART" id="SM00671">
    <property type="entry name" value="SEL1"/>
    <property type="match status" value="3"/>
</dbReference>
<dbReference type="STRING" id="234267.Acid_3643"/>
<dbReference type="InterPro" id="IPR006597">
    <property type="entry name" value="Sel1-like"/>
</dbReference>
<feature type="transmembrane region" description="Helical" evidence="3">
    <location>
        <begin position="108"/>
        <end position="126"/>
    </location>
</feature>
<dbReference type="SUPFAM" id="SSF81901">
    <property type="entry name" value="HCP-like"/>
    <property type="match status" value="1"/>
</dbReference>
<sequence length="602" mass="65728">MTLAAAPRAEKAPSQRVSPLGLALGMIAGLAAFSLIPWVLENPRLAGSVWAACGALLSVALAVYVRASRAGRVLRIEVSPRKVHYVQLAMHTSIYIYWGWYWREVYHYAPLIAAQIVFFYALDMLVCWWRRDTFILGFGPFPIVLSTNLFLWFHDDWFYLQFLMIATAVLFKEFVKWERDGRRTHIFNPSAIALAIFSVVLLATGGTHISWAEEVSISLGRPSYMYLWIFATGIVVQSLFRVTLVTLSAAAALVALNLAYTAITGVYYFVDATIPIAVFLGLHLLVTDPATSPRRNIGKAIFGAMYGAAVFLLYAVLGWLGMPTFYDKLLCVPPMNLTARWLDRVSLRIEKRFGPVLDGWSPGRLNLAHMAVWIALFAGILSAGLVGSNHPGTHSEFWRRACEEGRRGACATWVRATNVACSHGSGTACYQLGLALDAGFVIPRHAGDAGKNFARACDLKTPGSCPSLVTLAKKDGDGVFLRPCNAGDGESCFVLASLRYAARDYERSAVLFRQACDAGWERGCGGLAELYRAGLGVPADPARAASYFERACHAGIAASCNALGRQRQACELSLRAATDNSAYFHAGAPQPDAAFCVSEPRP</sequence>
<feature type="transmembrane region" description="Helical" evidence="3">
    <location>
        <begin position="85"/>
        <end position="102"/>
    </location>
</feature>
<feature type="transmembrane region" description="Helical" evidence="3">
    <location>
        <begin position="367"/>
        <end position="386"/>
    </location>
</feature>
<feature type="transmembrane region" description="Helical" evidence="3">
    <location>
        <begin position="247"/>
        <end position="268"/>
    </location>
</feature>
<feature type="transmembrane region" description="Helical" evidence="3">
    <location>
        <begin position="303"/>
        <end position="326"/>
    </location>
</feature>
<feature type="transmembrane region" description="Helical" evidence="3">
    <location>
        <begin position="20"/>
        <end position="39"/>
    </location>
</feature>
<dbReference type="OrthoDB" id="14742at2"/>